<dbReference type="EMBL" id="JABEZY010000004">
    <property type="protein sequence ID" value="MBA0737104.1"/>
    <property type="molecule type" value="Genomic_DNA"/>
</dbReference>
<proteinExistence type="predicted"/>
<protein>
    <recommendedName>
        <fullName evidence="3">RNase H type-1 domain-containing protein</fullName>
    </recommendedName>
</protein>
<dbReference type="AlphaFoldDB" id="A0A7J9BLQ2"/>
<reference evidence="1 2" key="1">
    <citation type="journal article" date="2019" name="Genome Biol. Evol.">
        <title>Insights into the evolution of the New World diploid cottons (Gossypium, subgenus Houzingenia) based on genome sequencing.</title>
        <authorList>
            <person name="Grover C.E."/>
            <person name="Arick M.A. 2nd"/>
            <person name="Thrash A."/>
            <person name="Conover J.L."/>
            <person name="Sanders W.S."/>
            <person name="Peterson D.G."/>
            <person name="Frelichowski J.E."/>
            <person name="Scheffler J.A."/>
            <person name="Scheffler B.E."/>
            <person name="Wendel J.F."/>
        </authorList>
    </citation>
    <scope>NUCLEOTIDE SEQUENCE [LARGE SCALE GENOMIC DNA]</scope>
    <source>
        <strain evidence="1">5</strain>
        <tissue evidence="1">Leaf</tissue>
    </source>
</reference>
<gene>
    <name evidence="1" type="ORF">Gogos_010580</name>
</gene>
<evidence type="ECO:0008006" key="3">
    <source>
        <dbReference type="Google" id="ProtNLM"/>
    </source>
</evidence>
<comment type="caution">
    <text evidence="1">The sequence shown here is derived from an EMBL/GenBank/DDBJ whole genome shotgun (WGS) entry which is preliminary data.</text>
</comment>
<sequence>DETWNLDLFHVWLAEDVVKRIVSILPPHSSSGLDKIIWTRNQVHLFTNGAVNKGSGTASTSGVLRDQNRDWILGYNHYLEKCIVFKVELWGILDGMLILLSKDLIEL</sequence>
<organism evidence="1 2">
    <name type="scientific">Gossypium gossypioides</name>
    <name type="common">Mexican cotton</name>
    <name type="synonym">Selera gossypioides</name>
    <dbReference type="NCBI Taxonomy" id="34282"/>
    <lineage>
        <taxon>Eukaryota</taxon>
        <taxon>Viridiplantae</taxon>
        <taxon>Streptophyta</taxon>
        <taxon>Embryophyta</taxon>
        <taxon>Tracheophyta</taxon>
        <taxon>Spermatophyta</taxon>
        <taxon>Magnoliopsida</taxon>
        <taxon>eudicotyledons</taxon>
        <taxon>Gunneridae</taxon>
        <taxon>Pentapetalae</taxon>
        <taxon>rosids</taxon>
        <taxon>malvids</taxon>
        <taxon>Malvales</taxon>
        <taxon>Malvaceae</taxon>
        <taxon>Malvoideae</taxon>
        <taxon>Gossypium</taxon>
    </lineage>
</organism>
<feature type="non-terminal residue" evidence="1">
    <location>
        <position position="107"/>
    </location>
</feature>
<name>A0A7J9BLQ2_GOSGO</name>
<dbReference type="Proteomes" id="UP000593579">
    <property type="component" value="Unassembled WGS sequence"/>
</dbReference>
<accession>A0A7J9BLQ2</accession>
<keyword evidence="2" id="KW-1185">Reference proteome</keyword>
<evidence type="ECO:0000313" key="1">
    <source>
        <dbReference type="EMBL" id="MBA0737104.1"/>
    </source>
</evidence>
<evidence type="ECO:0000313" key="2">
    <source>
        <dbReference type="Proteomes" id="UP000593579"/>
    </source>
</evidence>